<evidence type="ECO:0000313" key="2">
    <source>
        <dbReference type="WBParaSite" id="nRc.2.0.1.t34816-RA"/>
    </source>
</evidence>
<dbReference type="WBParaSite" id="nRc.2.0.1.t34816-RA">
    <property type="protein sequence ID" value="nRc.2.0.1.t34816-RA"/>
    <property type="gene ID" value="nRc.2.0.1.g34816"/>
</dbReference>
<accession>A0A915K7Z5</accession>
<dbReference type="Proteomes" id="UP000887565">
    <property type="component" value="Unplaced"/>
</dbReference>
<keyword evidence="1" id="KW-1185">Reference proteome</keyword>
<organism evidence="1 2">
    <name type="scientific">Romanomermis culicivorax</name>
    <name type="common">Nematode worm</name>
    <dbReference type="NCBI Taxonomy" id="13658"/>
    <lineage>
        <taxon>Eukaryota</taxon>
        <taxon>Metazoa</taxon>
        <taxon>Ecdysozoa</taxon>
        <taxon>Nematoda</taxon>
        <taxon>Enoplea</taxon>
        <taxon>Dorylaimia</taxon>
        <taxon>Mermithida</taxon>
        <taxon>Mermithoidea</taxon>
        <taxon>Mermithidae</taxon>
        <taxon>Romanomermis</taxon>
    </lineage>
</organism>
<reference evidence="2" key="1">
    <citation type="submission" date="2022-11" db="UniProtKB">
        <authorList>
            <consortium name="WormBaseParasite"/>
        </authorList>
    </citation>
    <scope>IDENTIFICATION</scope>
</reference>
<protein>
    <submittedName>
        <fullName evidence="2">Uncharacterized protein</fullName>
    </submittedName>
</protein>
<dbReference type="AlphaFoldDB" id="A0A915K7Z5"/>
<evidence type="ECO:0000313" key="1">
    <source>
        <dbReference type="Proteomes" id="UP000887565"/>
    </source>
</evidence>
<proteinExistence type="predicted"/>
<sequence>MSTGTDLKANCGENMIARKENKSGKKGSEIMSNIIVQDKMPQRVEVKVKKMNGELLKKEMFEFKFHFRSDWTQTEEVEHLN</sequence>
<name>A0A915K7Z5_ROMCU</name>